<dbReference type="SMART" id="SM00356">
    <property type="entry name" value="ZnF_C3H1"/>
    <property type="match status" value="2"/>
</dbReference>
<dbReference type="PROSITE" id="PS50103">
    <property type="entry name" value="ZF_C3H1"/>
    <property type="match status" value="2"/>
</dbReference>
<dbReference type="AlphaFoldDB" id="A0A0D2W1R0"/>
<dbReference type="GO" id="GO:0003729">
    <property type="term" value="F:mRNA binding"/>
    <property type="evidence" value="ECO:0007669"/>
    <property type="project" value="InterPro"/>
</dbReference>
<gene>
    <name evidence="8" type="ORF">CAOG_008261</name>
</gene>
<dbReference type="FunFam" id="4.10.1000.10:FF:000002">
    <property type="entry name" value="Zinc finger protein 36, C3H1 type-like 1"/>
    <property type="match status" value="1"/>
</dbReference>
<evidence type="ECO:0000256" key="1">
    <source>
        <dbReference type="ARBA" id="ARBA00022723"/>
    </source>
</evidence>
<dbReference type="Gene3D" id="4.10.1000.10">
    <property type="entry name" value="Zinc finger, CCCH-type"/>
    <property type="match status" value="2"/>
</dbReference>
<evidence type="ECO:0000256" key="2">
    <source>
        <dbReference type="ARBA" id="ARBA00022737"/>
    </source>
</evidence>
<feature type="zinc finger region" description="C3H1-type" evidence="5">
    <location>
        <begin position="378"/>
        <end position="406"/>
    </location>
</feature>
<feature type="domain" description="C3H1-type" evidence="7">
    <location>
        <begin position="378"/>
        <end position="406"/>
    </location>
</feature>
<dbReference type="eggNOG" id="KOG1677">
    <property type="taxonomic scope" value="Eukaryota"/>
</dbReference>
<evidence type="ECO:0000313" key="8">
    <source>
        <dbReference type="EMBL" id="KJE98272.1"/>
    </source>
</evidence>
<feature type="zinc finger region" description="C3H1-type" evidence="5">
    <location>
        <begin position="340"/>
        <end position="368"/>
    </location>
</feature>
<proteinExistence type="predicted"/>
<organism evidence="8 9">
    <name type="scientific">Capsaspora owczarzaki (strain ATCC 30864)</name>
    <dbReference type="NCBI Taxonomy" id="595528"/>
    <lineage>
        <taxon>Eukaryota</taxon>
        <taxon>Filasterea</taxon>
        <taxon>Capsaspora</taxon>
    </lineage>
</organism>
<evidence type="ECO:0000256" key="4">
    <source>
        <dbReference type="ARBA" id="ARBA00022833"/>
    </source>
</evidence>
<dbReference type="EMBL" id="KE346378">
    <property type="protein sequence ID" value="KJE98272.1"/>
    <property type="molecule type" value="Genomic_DNA"/>
</dbReference>
<dbReference type="InterPro" id="IPR036855">
    <property type="entry name" value="Znf_CCCH_sf"/>
</dbReference>
<keyword evidence="1 5" id="KW-0479">Metal-binding</keyword>
<protein>
    <recommendedName>
        <fullName evidence="7">C3H1-type domain-containing protein</fullName>
    </recommendedName>
</protein>
<dbReference type="RefSeq" id="XP_004342430.1">
    <property type="nucleotide sequence ID" value="XM_004342381.1"/>
</dbReference>
<evidence type="ECO:0000256" key="5">
    <source>
        <dbReference type="PROSITE-ProRule" id="PRU00723"/>
    </source>
</evidence>
<evidence type="ECO:0000259" key="7">
    <source>
        <dbReference type="PROSITE" id="PS50103"/>
    </source>
</evidence>
<reference evidence="9" key="1">
    <citation type="submission" date="2011-02" db="EMBL/GenBank/DDBJ databases">
        <title>The Genome Sequence of Capsaspora owczarzaki ATCC 30864.</title>
        <authorList>
            <person name="Russ C."/>
            <person name="Cuomo C."/>
            <person name="Burger G."/>
            <person name="Gray M.W."/>
            <person name="Holland P.W.H."/>
            <person name="King N."/>
            <person name="Lang F.B.F."/>
            <person name="Roger A.J."/>
            <person name="Ruiz-Trillo I."/>
            <person name="Young S.K."/>
            <person name="Zeng Q."/>
            <person name="Gargeya S."/>
            <person name="Alvarado L."/>
            <person name="Berlin A."/>
            <person name="Chapman S.B."/>
            <person name="Chen Z."/>
            <person name="Freedman E."/>
            <person name="Gellesch M."/>
            <person name="Goldberg J."/>
            <person name="Griggs A."/>
            <person name="Gujja S."/>
            <person name="Heilman E."/>
            <person name="Heiman D."/>
            <person name="Howarth C."/>
            <person name="Mehta T."/>
            <person name="Neiman D."/>
            <person name="Pearson M."/>
            <person name="Roberts A."/>
            <person name="Saif S."/>
            <person name="Shea T."/>
            <person name="Shenoy N."/>
            <person name="Sisk P."/>
            <person name="Stolte C."/>
            <person name="Sykes S."/>
            <person name="White J."/>
            <person name="Yandava C."/>
            <person name="Haas B."/>
            <person name="Nusbaum C."/>
            <person name="Birren B."/>
        </authorList>
    </citation>
    <scope>NUCLEOTIDE SEQUENCE</scope>
    <source>
        <strain evidence="9">ATCC 30864</strain>
    </source>
</reference>
<keyword evidence="2" id="KW-0677">Repeat</keyword>
<keyword evidence="9" id="KW-1185">Reference proteome</keyword>
<dbReference type="Proteomes" id="UP000008743">
    <property type="component" value="Unassembled WGS sequence"/>
</dbReference>
<keyword evidence="3 5" id="KW-0863">Zinc-finger</keyword>
<dbReference type="PANTHER" id="PTHR12547">
    <property type="entry name" value="CCCH ZINC FINGER/TIS11-RELATED"/>
    <property type="match status" value="1"/>
</dbReference>
<evidence type="ECO:0000256" key="3">
    <source>
        <dbReference type="ARBA" id="ARBA00022771"/>
    </source>
</evidence>
<dbReference type="FunFam" id="4.10.1000.10:FF:000001">
    <property type="entry name" value="zinc finger CCCH domain-containing protein 15-like"/>
    <property type="match status" value="1"/>
</dbReference>
<dbReference type="GO" id="GO:0008270">
    <property type="term" value="F:zinc ion binding"/>
    <property type="evidence" value="ECO:0007669"/>
    <property type="project" value="UniProtKB-KW"/>
</dbReference>
<dbReference type="Pfam" id="PF00642">
    <property type="entry name" value="zf-CCCH"/>
    <property type="match status" value="2"/>
</dbReference>
<keyword evidence="4 5" id="KW-0862">Zinc</keyword>
<name>A0A0D2W1R0_CAPO3</name>
<evidence type="ECO:0000313" key="9">
    <source>
        <dbReference type="Proteomes" id="UP000008743"/>
    </source>
</evidence>
<dbReference type="OrthoDB" id="410307at2759"/>
<feature type="region of interest" description="Disordered" evidence="6">
    <location>
        <begin position="257"/>
        <end position="283"/>
    </location>
</feature>
<feature type="domain" description="C3H1-type" evidence="7">
    <location>
        <begin position="340"/>
        <end position="368"/>
    </location>
</feature>
<dbReference type="PANTHER" id="PTHR12547:SF18">
    <property type="entry name" value="PROTEIN TIS11"/>
    <property type="match status" value="1"/>
</dbReference>
<dbReference type="InParanoid" id="A0A0D2W1R0"/>
<accession>A0A0D2W1R0</accession>
<feature type="compositionally biased region" description="Low complexity" evidence="6">
    <location>
        <begin position="264"/>
        <end position="283"/>
    </location>
</feature>
<sequence>MNPVDDQALLPSELRFGAFPSVQVLQTPPINGLMQPAFFDHFESALGHPQLLRSMLQPQSQLPAMPTSNNEFLRQPHMQQQRQQPQVAPRATPLQQSHHDVIPWLGIESHWQLPLAAGQSGAAGFGSAASAPPSLHAVTPIASAAAVTLPSASAASGGSGPTSANGLPSLALSAAADPFIPGFNFHQLAGNGARPIPESVMLAAAMSRTSTASAGKPAPVRTLPSSPIRAGVAAAPIVGVLGSQSMLADQGLPPSSSLYMAQQSSSSSSSSSSASSSSSSASSSMTFSTMTMGGLIMSPTKQHYAQNTVVSDTQSFAGQDAAASEVDSSPPRADKSSNVLYKTELCHSFQSTNYCKYKDKCQFAHGAHELRNVLRHPKYKTNLCRSFQAIGSCPYGHRCHFVHEAPSKTADESFGNSDAQFEQYSSFTGSLLFDPWAV</sequence>
<dbReference type="STRING" id="595528.A0A0D2W1R0"/>
<dbReference type="InterPro" id="IPR045877">
    <property type="entry name" value="ZFP36-like"/>
</dbReference>
<dbReference type="SUPFAM" id="SSF90229">
    <property type="entry name" value="CCCH zinc finger"/>
    <property type="match status" value="2"/>
</dbReference>
<evidence type="ECO:0000256" key="6">
    <source>
        <dbReference type="SAM" id="MobiDB-lite"/>
    </source>
</evidence>
<dbReference type="InterPro" id="IPR000571">
    <property type="entry name" value="Znf_CCCH"/>
</dbReference>